<sequence length="107" mass="12178">NTCSLIYNISIQNKIYKTWMNHPISTKSNKIQICCHSNPKIYNYPSAACSSILHILPLRKEVLVIQVCSKSLTNLNPANVKLCHVFSKDLHFCFIRYVSPTSVKNPV</sequence>
<evidence type="ECO:0000313" key="2">
    <source>
        <dbReference type="Proteomes" id="UP000237105"/>
    </source>
</evidence>
<evidence type="ECO:0000313" key="1">
    <source>
        <dbReference type="EMBL" id="PON48638.1"/>
    </source>
</evidence>
<dbReference type="EMBL" id="JXTB01000273">
    <property type="protein sequence ID" value="PON48638.1"/>
    <property type="molecule type" value="Genomic_DNA"/>
</dbReference>
<feature type="non-terminal residue" evidence="1">
    <location>
        <position position="1"/>
    </location>
</feature>
<dbReference type="Proteomes" id="UP000237105">
    <property type="component" value="Unassembled WGS sequence"/>
</dbReference>
<accession>A0A2P5BIM4</accession>
<comment type="caution">
    <text evidence="1">The sequence shown here is derived from an EMBL/GenBank/DDBJ whole genome shotgun (WGS) entry which is preliminary data.</text>
</comment>
<organism evidence="1 2">
    <name type="scientific">Parasponia andersonii</name>
    <name type="common">Sponia andersonii</name>
    <dbReference type="NCBI Taxonomy" id="3476"/>
    <lineage>
        <taxon>Eukaryota</taxon>
        <taxon>Viridiplantae</taxon>
        <taxon>Streptophyta</taxon>
        <taxon>Embryophyta</taxon>
        <taxon>Tracheophyta</taxon>
        <taxon>Spermatophyta</taxon>
        <taxon>Magnoliopsida</taxon>
        <taxon>eudicotyledons</taxon>
        <taxon>Gunneridae</taxon>
        <taxon>Pentapetalae</taxon>
        <taxon>rosids</taxon>
        <taxon>fabids</taxon>
        <taxon>Rosales</taxon>
        <taxon>Cannabaceae</taxon>
        <taxon>Parasponia</taxon>
    </lineage>
</organism>
<reference evidence="2" key="1">
    <citation type="submission" date="2016-06" db="EMBL/GenBank/DDBJ databases">
        <title>Parallel loss of symbiosis genes in relatives of nitrogen-fixing non-legume Parasponia.</title>
        <authorList>
            <person name="Van Velzen R."/>
            <person name="Holmer R."/>
            <person name="Bu F."/>
            <person name="Rutten L."/>
            <person name="Van Zeijl A."/>
            <person name="Liu W."/>
            <person name="Santuari L."/>
            <person name="Cao Q."/>
            <person name="Sharma T."/>
            <person name="Shen D."/>
            <person name="Roswanjaya Y."/>
            <person name="Wardhani T."/>
            <person name="Kalhor M.S."/>
            <person name="Jansen J."/>
            <person name="Van den Hoogen J."/>
            <person name="Gungor B."/>
            <person name="Hartog M."/>
            <person name="Hontelez J."/>
            <person name="Verver J."/>
            <person name="Yang W.-C."/>
            <person name="Schijlen E."/>
            <person name="Repin R."/>
            <person name="Schilthuizen M."/>
            <person name="Schranz E."/>
            <person name="Heidstra R."/>
            <person name="Miyata K."/>
            <person name="Fedorova E."/>
            <person name="Kohlen W."/>
            <person name="Bisseling T."/>
            <person name="Smit S."/>
            <person name="Geurts R."/>
        </authorList>
    </citation>
    <scope>NUCLEOTIDE SEQUENCE [LARGE SCALE GENOMIC DNA]</scope>
    <source>
        <strain evidence="2">cv. WU1-14</strain>
    </source>
</reference>
<keyword evidence="2" id="KW-1185">Reference proteome</keyword>
<protein>
    <submittedName>
        <fullName evidence="1">Uncharacterized protein</fullName>
    </submittedName>
</protein>
<gene>
    <name evidence="1" type="ORF">PanWU01x14_236030</name>
</gene>
<proteinExistence type="predicted"/>
<dbReference type="AlphaFoldDB" id="A0A2P5BIM4"/>
<name>A0A2P5BIM4_PARAD</name>